<evidence type="ECO:0000259" key="2">
    <source>
        <dbReference type="Pfam" id="PF23544"/>
    </source>
</evidence>
<dbReference type="EMBL" id="JBFXLU010000224">
    <property type="protein sequence ID" value="KAL2834163.1"/>
    <property type="molecule type" value="Genomic_DNA"/>
</dbReference>
<feature type="domain" description="Acyclic terpene utilisation N-terminal" evidence="1">
    <location>
        <begin position="4"/>
        <end position="430"/>
    </location>
</feature>
<dbReference type="Proteomes" id="UP001610446">
    <property type="component" value="Unassembled WGS sequence"/>
</dbReference>
<comment type="caution">
    <text evidence="3">The sequence shown here is derived from an EMBL/GenBank/DDBJ whole genome shotgun (WGS) entry which is preliminary data.</text>
</comment>
<name>A0ABR4J559_9EURO</name>
<accession>A0ABR4J559</accession>
<dbReference type="InterPro" id="IPR010839">
    <property type="entry name" value="AtuA_N"/>
</dbReference>
<proteinExistence type="predicted"/>
<organism evidence="3 4">
    <name type="scientific">Aspergillus pseudoustus</name>
    <dbReference type="NCBI Taxonomy" id="1810923"/>
    <lineage>
        <taxon>Eukaryota</taxon>
        <taxon>Fungi</taxon>
        <taxon>Dikarya</taxon>
        <taxon>Ascomycota</taxon>
        <taxon>Pezizomycotina</taxon>
        <taxon>Eurotiomycetes</taxon>
        <taxon>Eurotiomycetidae</taxon>
        <taxon>Eurotiales</taxon>
        <taxon>Aspergillaceae</taxon>
        <taxon>Aspergillus</taxon>
        <taxon>Aspergillus subgen. Nidulantes</taxon>
    </lineage>
</organism>
<dbReference type="Pfam" id="PF23544">
    <property type="entry name" value="AtuA_ferredoxin"/>
    <property type="match status" value="1"/>
</dbReference>
<evidence type="ECO:0000259" key="1">
    <source>
        <dbReference type="Pfam" id="PF07287"/>
    </source>
</evidence>
<dbReference type="Pfam" id="PF07287">
    <property type="entry name" value="AtuA"/>
    <property type="match status" value="1"/>
</dbReference>
<protein>
    <submittedName>
        <fullName evidence="3">DUF1446-domain-containing protein</fullName>
    </submittedName>
</protein>
<evidence type="ECO:0000313" key="4">
    <source>
        <dbReference type="Proteomes" id="UP001610446"/>
    </source>
</evidence>
<dbReference type="PANTHER" id="PTHR47585:SF1">
    <property type="entry name" value="DUF1446 DOMAIN-CONTAINING PROTEIN"/>
    <property type="match status" value="1"/>
</dbReference>
<dbReference type="InterPro" id="IPR056362">
    <property type="entry name" value="AtuA-like_ferredoxin_dom"/>
</dbReference>
<keyword evidence="4" id="KW-1185">Reference proteome</keyword>
<gene>
    <name evidence="3" type="ORF">BJY01DRAFT_253115</name>
</gene>
<reference evidence="3 4" key="1">
    <citation type="submission" date="2024-07" db="EMBL/GenBank/DDBJ databases">
        <title>Section-level genome sequencing and comparative genomics of Aspergillus sections Usti and Cavernicolus.</title>
        <authorList>
            <consortium name="Lawrence Berkeley National Laboratory"/>
            <person name="Nybo J.L."/>
            <person name="Vesth T.C."/>
            <person name="Theobald S."/>
            <person name="Frisvad J.C."/>
            <person name="Larsen T.O."/>
            <person name="Kjaerboelling I."/>
            <person name="Rothschild-Mancinelli K."/>
            <person name="Lyhne E.K."/>
            <person name="Kogle M.E."/>
            <person name="Barry K."/>
            <person name="Clum A."/>
            <person name="Na H."/>
            <person name="Ledsgaard L."/>
            <person name="Lin J."/>
            <person name="Lipzen A."/>
            <person name="Kuo A."/>
            <person name="Riley R."/>
            <person name="Mondo S."/>
            <person name="Labutti K."/>
            <person name="Haridas S."/>
            <person name="Pangalinan J."/>
            <person name="Salamov A.A."/>
            <person name="Simmons B.A."/>
            <person name="Magnuson J.K."/>
            <person name="Chen J."/>
            <person name="Drula E."/>
            <person name="Henrissat B."/>
            <person name="Wiebenga A."/>
            <person name="Lubbers R.J."/>
            <person name="Gomes A.C."/>
            <person name="Makela M.R."/>
            <person name="Stajich J."/>
            <person name="Grigoriev I.V."/>
            <person name="Mortensen U.H."/>
            <person name="De Vries R.P."/>
            <person name="Baker S.E."/>
            <person name="Andersen M.R."/>
        </authorList>
    </citation>
    <scope>NUCLEOTIDE SEQUENCE [LARGE SCALE GENOMIC DNA]</scope>
    <source>
        <strain evidence="3 4">CBS 123904</strain>
    </source>
</reference>
<dbReference type="PANTHER" id="PTHR47585">
    <property type="match status" value="1"/>
</dbReference>
<sequence length="597" mass="65738">MASLKHMLSGPTKVDAITGDWLSEFNLASRGLQKESNPLGGYEPGLLYSMKIAIDDYLRYGNKDLKFAVNAGGLNPRQLALEVQKLLQKNGSSKKVAYVTGDNVVDRIDSMDIAPLTRSTGDFASWKRKHGKIVTANVYIGCWGIVSALNDGADIVICGRCTDASPVIALAAWWHQWKHDDFDKLAGCLVAGHLIECGCYVCGGNFAGFEAMGEDFYDLSFPIAEIAEDGTCVIQKQPNQNGMMTVDTVKTQFVYELQGLYYYNPDIIADLTNVEMEQLCPGRVRVCGAKGMAAPETMKVAVMAQAGYQAEISVYITGLNAVAKARSFHLQSLKMLDQSKFQILDFQLYGTPRENPRTQLEATVQLRVFAQAKDARTIARGSFLGPLLSNQLQGYPGLQPHLDYRTADPKPYVTYYPGLISHHEIRLQVHHLSTGLPGTSRVVDVPNNSFTTPSAMLPKEQVVSSTGHLPLESFGPTTITTFGDLVYSRSGDKGANVNVGFFFPMGKDMEMKWEWLRSFLSQERFCELLGGDYKPGTFIDRCEFPKIRAVHFVIHGTLGAGVSSTSNIDALGKNVGEYIRAKHVAMPTQFLVRYGNI</sequence>
<evidence type="ECO:0000313" key="3">
    <source>
        <dbReference type="EMBL" id="KAL2834163.1"/>
    </source>
</evidence>
<feature type="domain" description="AtuA-like ferredoxin-fold" evidence="2">
    <location>
        <begin position="483"/>
        <end position="584"/>
    </location>
</feature>